<keyword evidence="3" id="KW-1185">Reference proteome</keyword>
<feature type="signal peptide" evidence="1">
    <location>
        <begin position="1"/>
        <end position="26"/>
    </location>
</feature>
<dbReference type="Proteomes" id="UP001140217">
    <property type="component" value="Unassembled WGS sequence"/>
</dbReference>
<sequence>MAALKGVPALFVALLMVAALAVDALAVPRRDCLPCPSPDVCKKDECWVPLPPSREKT</sequence>
<name>A0A9W8LI41_9FUNG</name>
<comment type="caution">
    <text evidence="2">The sequence shown here is derived from an EMBL/GenBank/DDBJ whole genome shotgun (WGS) entry which is preliminary data.</text>
</comment>
<dbReference type="AlphaFoldDB" id="A0A9W8LI41"/>
<organism evidence="2 3">
    <name type="scientific">Coemansia javaensis</name>
    <dbReference type="NCBI Taxonomy" id="2761396"/>
    <lineage>
        <taxon>Eukaryota</taxon>
        <taxon>Fungi</taxon>
        <taxon>Fungi incertae sedis</taxon>
        <taxon>Zoopagomycota</taxon>
        <taxon>Kickxellomycotina</taxon>
        <taxon>Kickxellomycetes</taxon>
        <taxon>Kickxellales</taxon>
        <taxon>Kickxellaceae</taxon>
        <taxon>Coemansia</taxon>
    </lineage>
</organism>
<proteinExistence type="predicted"/>
<evidence type="ECO:0000256" key="1">
    <source>
        <dbReference type="SAM" id="SignalP"/>
    </source>
</evidence>
<feature type="chain" id="PRO_5040911382" evidence="1">
    <location>
        <begin position="27"/>
        <end position="57"/>
    </location>
</feature>
<gene>
    <name evidence="2" type="ORF">H4R18_003734</name>
</gene>
<keyword evidence="1" id="KW-0732">Signal</keyword>
<evidence type="ECO:0000313" key="2">
    <source>
        <dbReference type="EMBL" id="KAJ2779919.1"/>
    </source>
</evidence>
<reference evidence="2" key="1">
    <citation type="submission" date="2022-07" db="EMBL/GenBank/DDBJ databases">
        <title>Phylogenomic reconstructions and comparative analyses of Kickxellomycotina fungi.</title>
        <authorList>
            <person name="Reynolds N.K."/>
            <person name="Stajich J.E."/>
            <person name="Barry K."/>
            <person name="Grigoriev I.V."/>
            <person name="Crous P."/>
            <person name="Smith M.E."/>
        </authorList>
    </citation>
    <scope>NUCLEOTIDE SEQUENCE</scope>
    <source>
        <strain evidence="2">NBRC 105414</strain>
    </source>
</reference>
<dbReference type="EMBL" id="JANBUL010000157">
    <property type="protein sequence ID" value="KAJ2779919.1"/>
    <property type="molecule type" value="Genomic_DNA"/>
</dbReference>
<protein>
    <submittedName>
        <fullName evidence="2">Uncharacterized protein</fullName>
    </submittedName>
</protein>
<evidence type="ECO:0000313" key="3">
    <source>
        <dbReference type="Proteomes" id="UP001140217"/>
    </source>
</evidence>
<accession>A0A9W8LI41</accession>